<dbReference type="AlphaFoldDB" id="A0A839SPT9"/>
<dbReference type="NCBIfam" id="TIGR02018">
    <property type="entry name" value="his_ut_repres"/>
    <property type="match status" value="1"/>
</dbReference>
<dbReference type="GO" id="GO:0003700">
    <property type="term" value="F:DNA-binding transcription factor activity"/>
    <property type="evidence" value="ECO:0007669"/>
    <property type="project" value="UniProtKB-UniRule"/>
</dbReference>
<protein>
    <recommendedName>
        <fullName evidence="4">Histidine utilization repressor</fullName>
    </recommendedName>
</protein>
<dbReference type="Gene3D" id="3.40.1410.10">
    <property type="entry name" value="Chorismate lyase-like"/>
    <property type="match status" value="1"/>
</dbReference>
<dbReference type="PROSITE" id="PS50949">
    <property type="entry name" value="HTH_GNTR"/>
    <property type="match status" value="1"/>
</dbReference>
<dbReference type="SUPFAM" id="SSF64288">
    <property type="entry name" value="Chorismate lyase-like"/>
    <property type="match status" value="1"/>
</dbReference>
<organism evidence="6 7">
    <name type="scientific">Limibacillus halophilus</name>
    <dbReference type="NCBI Taxonomy" id="1579333"/>
    <lineage>
        <taxon>Bacteria</taxon>
        <taxon>Pseudomonadati</taxon>
        <taxon>Pseudomonadota</taxon>
        <taxon>Alphaproteobacteria</taxon>
        <taxon>Rhodospirillales</taxon>
        <taxon>Rhodovibrionaceae</taxon>
        <taxon>Limibacillus</taxon>
    </lineage>
</organism>
<dbReference type="SMART" id="SM00866">
    <property type="entry name" value="UTRA"/>
    <property type="match status" value="1"/>
</dbReference>
<dbReference type="RefSeq" id="WP_183415742.1">
    <property type="nucleotide sequence ID" value="NZ_JACHXA010000003.1"/>
</dbReference>
<evidence type="ECO:0000313" key="7">
    <source>
        <dbReference type="Proteomes" id="UP000581135"/>
    </source>
</evidence>
<evidence type="ECO:0000259" key="5">
    <source>
        <dbReference type="PROSITE" id="PS50949"/>
    </source>
</evidence>
<dbReference type="InterPro" id="IPR010248">
    <property type="entry name" value="His_ut_repres"/>
</dbReference>
<dbReference type="EMBL" id="JACHXA010000003">
    <property type="protein sequence ID" value="MBB3064917.1"/>
    <property type="molecule type" value="Genomic_DNA"/>
</dbReference>
<dbReference type="InterPro" id="IPR028978">
    <property type="entry name" value="Chorismate_lyase_/UTRA_dom_sf"/>
</dbReference>
<evidence type="ECO:0000313" key="6">
    <source>
        <dbReference type="EMBL" id="MBB3064917.1"/>
    </source>
</evidence>
<dbReference type="Gene3D" id="1.10.10.10">
    <property type="entry name" value="Winged helix-like DNA-binding domain superfamily/Winged helix DNA-binding domain"/>
    <property type="match status" value="1"/>
</dbReference>
<dbReference type="InterPro" id="IPR036390">
    <property type="entry name" value="WH_DNA-bd_sf"/>
</dbReference>
<dbReference type="SUPFAM" id="SSF46785">
    <property type="entry name" value="Winged helix' DNA-binding domain"/>
    <property type="match status" value="1"/>
</dbReference>
<evidence type="ECO:0000256" key="3">
    <source>
        <dbReference type="ARBA" id="ARBA00023163"/>
    </source>
</evidence>
<dbReference type="GO" id="GO:0006547">
    <property type="term" value="P:L-histidine metabolic process"/>
    <property type="evidence" value="ECO:0007669"/>
    <property type="project" value="UniProtKB-UniRule"/>
</dbReference>
<name>A0A839SPT9_9PROT</name>
<dbReference type="InterPro" id="IPR036388">
    <property type="entry name" value="WH-like_DNA-bd_sf"/>
</dbReference>
<dbReference type="GO" id="GO:0045892">
    <property type="term" value="P:negative regulation of DNA-templated transcription"/>
    <property type="evidence" value="ECO:0007669"/>
    <property type="project" value="UniProtKB-UniRule"/>
</dbReference>
<reference evidence="6 7" key="1">
    <citation type="submission" date="2020-08" db="EMBL/GenBank/DDBJ databases">
        <title>Genomic Encyclopedia of Type Strains, Phase III (KMG-III): the genomes of soil and plant-associated and newly described type strains.</title>
        <authorList>
            <person name="Whitman W."/>
        </authorList>
    </citation>
    <scope>NUCLEOTIDE SEQUENCE [LARGE SCALE GENOMIC DNA]</scope>
    <source>
        <strain evidence="6 7">CECT 8803</strain>
    </source>
</reference>
<dbReference type="InterPro" id="IPR050679">
    <property type="entry name" value="Bact_HTH_transcr_reg"/>
</dbReference>
<feature type="domain" description="HTH gntR-type" evidence="5">
    <location>
        <begin position="14"/>
        <end position="82"/>
    </location>
</feature>
<keyword evidence="3" id="KW-0804">Transcription</keyword>
<evidence type="ECO:0000256" key="2">
    <source>
        <dbReference type="ARBA" id="ARBA00023125"/>
    </source>
</evidence>
<dbReference type="SMART" id="SM00345">
    <property type="entry name" value="HTH_GNTR"/>
    <property type="match status" value="1"/>
</dbReference>
<dbReference type="PRINTS" id="PR00035">
    <property type="entry name" value="HTHGNTR"/>
</dbReference>
<dbReference type="PANTHER" id="PTHR44846:SF16">
    <property type="entry name" value="TRANSCRIPTIONAL REGULATOR PHNF-RELATED"/>
    <property type="match status" value="1"/>
</dbReference>
<comment type="caution">
    <text evidence="6">The sequence shown here is derived from an EMBL/GenBank/DDBJ whole genome shotgun (WGS) entry which is preliminary data.</text>
</comment>
<evidence type="ECO:0000256" key="1">
    <source>
        <dbReference type="ARBA" id="ARBA00023015"/>
    </source>
</evidence>
<accession>A0A839SPT9</accession>
<evidence type="ECO:0000256" key="4">
    <source>
        <dbReference type="NCBIfam" id="TIGR02018"/>
    </source>
</evidence>
<dbReference type="Proteomes" id="UP000581135">
    <property type="component" value="Unassembled WGS sequence"/>
</dbReference>
<dbReference type="InterPro" id="IPR011663">
    <property type="entry name" value="UTRA"/>
</dbReference>
<dbReference type="InterPro" id="IPR000524">
    <property type="entry name" value="Tscrpt_reg_HTH_GntR"/>
</dbReference>
<dbReference type="GO" id="GO:0003677">
    <property type="term" value="F:DNA binding"/>
    <property type="evidence" value="ECO:0007669"/>
    <property type="project" value="UniProtKB-UniRule"/>
</dbReference>
<sequence length="245" mass="28005">MAKKGKRQSNDTDPPLYRRVKEYIAERILDASWAVGTRIPSENDLTEQFSVSRMTVNRALRELTDEGLLHRIKGAGTYVAEPKPQSALLEIRNLREEIIERGHKYSCEVLIMETVMADRQTARALDLAEGSTVFHSLVLQMEDDVPVELEDRHVNPAFAPDYFVQDFTRITTFEYLDALGPMTKAERSVDAVLPDRRQQKHLRIGPREPCLLVKRRTWCGDLVVGRTSSLLPGSRYRLFGVQTYS</sequence>
<proteinExistence type="predicted"/>
<gene>
    <name evidence="6" type="ORF">FHR98_001196</name>
</gene>
<keyword evidence="1" id="KW-0805">Transcription regulation</keyword>
<keyword evidence="7" id="KW-1185">Reference proteome</keyword>
<keyword evidence="2" id="KW-0238">DNA-binding</keyword>
<dbReference type="CDD" id="cd07377">
    <property type="entry name" value="WHTH_GntR"/>
    <property type="match status" value="1"/>
</dbReference>
<dbReference type="FunFam" id="1.10.10.10:FF:000079">
    <property type="entry name" value="GntR family transcriptional regulator"/>
    <property type="match status" value="1"/>
</dbReference>
<dbReference type="Pfam" id="PF00392">
    <property type="entry name" value="GntR"/>
    <property type="match status" value="1"/>
</dbReference>
<dbReference type="Pfam" id="PF07702">
    <property type="entry name" value="UTRA"/>
    <property type="match status" value="1"/>
</dbReference>
<dbReference type="PANTHER" id="PTHR44846">
    <property type="entry name" value="MANNOSYL-D-GLYCERATE TRANSPORT/METABOLISM SYSTEM REPRESSOR MNGR-RELATED"/>
    <property type="match status" value="1"/>
</dbReference>